<dbReference type="GeneID" id="110240143"/>
<dbReference type="SUPFAM" id="SSF103657">
    <property type="entry name" value="BAR/IMD domain-like"/>
    <property type="match status" value="1"/>
</dbReference>
<sequence>MKNAASSSASESRMEARARDHELKVISDRITLIDKHFAALSKDILSYNTAMESVQEKGVRLSTTLDAYAEQEFPSVRNAVQQVSECVASAQDFLGAEINYLHTKVAQPLALYATNCKHARDYTKGTTTSRDKELAKLKVVEKMKSKDPNNTSKLSQLEQELQKATVDSARARQTMVDQMITFEKKKIEDLKKMLGDFFHGHLLFHAKALEIYTHAYQSLMVIDEDQDLEAFENLLHPATIPTRLGSGSRAGSQTSLQYGSQGSLLGSQLSLNRTSQSLQSQGTM</sequence>
<dbReference type="InterPro" id="IPR009602">
    <property type="entry name" value="CBAR/FAM92"/>
</dbReference>
<dbReference type="KEGG" id="epa:110240143"/>
<dbReference type="GO" id="GO:0035869">
    <property type="term" value="C:ciliary transition zone"/>
    <property type="evidence" value="ECO:0007669"/>
    <property type="project" value="TreeGrafter"/>
</dbReference>
<proteinExistence type="predicted"/>
<dbReference type="RefSeq" id="XP_020901590.1">
    <property type="nucleotide sequence ID" value="XM_021045931.2"/>
</dbReference>
<name>A0A913XAI9_EXADI</name>
<dbReference type="AlphaFoldDB" id="A0A913XAI9"/>
<keyword evidence="2" id="KW-1185">Reference proteome</keyword>
<accession>A0A913XAI9</accession>
<dbReference type="OrthoDB" id="60621at2759"/>
<dbReference type="Pfam" id="PF06730">
    <property type="entry name" value="FAM92"/>
    <property type="match status" value="1"/>
</dbReference>
<dbReference type="PANTHER" id="PTHR21223">
    <property type="entry name" value="CBY1-INTERACTING BAR DOMAIN-CONTAINING PROTEIN HOMOLOG"/>
    <property type="match status" value="1"/>
</dbReference>
<evidence type="ECO:0000313" key="2">
    <source>
        <dbReference type="Proteomes" id="UP000887567"/>
    </source>
</evidence>
<protein>
    <submittedName>
        <fullName evidence="1">Uncharacterized protein</fullName>
    </submittedName>
</protein>
<organism evidence="1 2">
    <name type="scientific">Exaiptasia diaphana</name>
    <name type="common">Tropical sea anemone</name>
    <name type="synonym">Aiptasia pulchella</name>
    <dbReference type="NCBI Taxonomy" id="2652724"/>
    <lineage>
        <taxon>Eukaryota</taxon>
        <taxon>Metazoa</taxon>
        <taxon>Cnidaria</taxon>
        <taxon>Anthozoa</taxon>
        <taxon>Hexacorallia</taxon>
        <taxon>Actiniaria</taxon>
        <taxon>Aiptasiidae</taxon>
        <taxon>Exaiptasia</taxon>
    </lineage>
</organism>
<dbReference type="Proteomes" id="UP000887567">
    <property type="component" value="Unplaced"/>
</dbReference>
<dbReference type="GO" id="GO:0036064">
    <property type="term" value="C:ciliary basal body"/>
    <property type="evidence" value="ECO:0007669"/>
    <property type="project" value="TreeGrafter"/>
</dbReference>
<dbReference type="PANTHER" id="PTHR21223:SF2">
    <property type="entry name" value="CBY1-INTERACTING BAR DOMAIN-CONTAINING PROTEIN HOMOLOG"/>
    <property type="match status" value="1"/>
</dbReference>
<dbReference type="InterPro" id="IPR027267">
    <property type="entry name" value="AH/BAR_dom_sf"/>
</dbReference>
<dbReference type="OMA" id="WMLMNND"/>
<reference evidence="1" key="1">
    <citation type="submission" date="2022-11" db="UniProtKB">
        <authorList>
            <consortium name="EnsemblMetazoa"/>
        </authorList>
    </citation>
    <scope>IDENTIFICATION</scope>
</reference>
<evidence type="ECO:0000313" key="1">
    <source>
        <dbReference type="EnsemblMetazoa" id="XP_020901590.1"/>
    </source>
</evidence>
<dbReference type="EnsemblMetazoa" id="XM_021045931.2">
    <property type="protein sequence ID" value="XP_020901590.1"/>
    <property type="gene ID" value="LOC110240143"/>
</dbReference>
<dbReference type="GO" id="GO:0060271">
    <property type="term" value="P:cilium assembly"/>
    <property type="evidence" value="ECO:0007669"/>
    <property type="project" value="TreeGrafter"/>
</dbReference>
<dbReference type="Gene3D" id="1.20.1270.60">
    <property type="entry name" value="Arfaptin homology (AH) domain/BAR domain"/>
    <property type="match status" value="1"/>
</dbReference>